<dbReference type="Proteomes" id="UP000593892">
    <property type="component" value="Chromosome"/>
</dbReference>
<keyword evidence="3" id="KW-1185">Reference proteome</keyword>
<name>A0A7S7NRZ2_PALFE</name>
<sequence length="254" mass="27938">MRRALCLLFLLSAMPPVEAKLKTRIFHRRSGGFSVRRRLFTSPLITDPGNVDLEFSGAFDTNSSYTLPATLKYTPDQWRTEFSAGVDSIASVVDDTSGRTTHFSDHVNLAATTAFRAGDNFTWAIAPTAAVFLRGESGSRLGGALYGRYDRGSNTFSGGTSWNAATRSSATNPAGTLDLNAGYGRKMRRFTAYTNVQWERSTGVDAFYSLFEGVEYELNDRFAIDLSGAHYGIRSGTIDNQIVLGLTCTLYKRR</sequence>
<dbReference type="RefSeq" id="WP_194450278.1">
    <property type="nucleotide sequence ID" value="NZ_CP063849.1"/>
</dbReference>
<organism evidence="2 3">
    <name type="scientific">Paludibaculum fermentans</name>
    <dbReference type="NCBI Taxonomy" id="1473598"/>
    <lineage>
        <taxon>Bacteria</taxon>
        <taxon>Pseudomonadati</taxon>
        <taxon>Acidobacteriota</taxon>
        <taxon>Terriglobia</taxon>
        <taxon>Bryobacterales</taxon>
        <taxon>Bryobacteraceae</taxon>
        <taxon>Paludibaculum</taxon>
    </lineage>
</organism>
<gene>
    <name evidence="2" type="ORF">IRI77_01250</name>
</gene>
<feature type="chain" id="PRO_5032639038" description="Outer membrane protein beta-barrel domain-containing protein" evidence="1">
    <location>
        <begin position="20"/>
        <end position="254"/>
    </location>
</feature>
<proteinExistence type="predicted"/>
<dbReference type="EMBL" id="CP063849">
    <property type="protein sequence ID" value="QOY88616.1"/>
    <property type="molecule type" value="Genomic_DNA"/>
</dbReference>
<reference evidence="2 3" key="1">
    <citation type="submission" date="2020-10" db="EMBL/GenBank/DDBJ databases">
        <title>Complete genome sequence of Paludibaculum fermentans P105T, a facultatively anaerobic acidobacterium capable of dissimilatory Fe(III) reduction.</title>
        <authorList>
            <person name="Dedysh S.N."/>
            <person name="Beletsky A.V."/>
            <person name="Kulichevskaya I.S."/>
            <person name="Mardanov A.V."/>
            <person name="Ravin N.V."/>
        </authorList>
    </citation>
    <scope>NUCLEOTIDE SEQUENCE [LARGE SCALE GENOMIC DNA]</scope>
    <source>
        <strain evidence="2 3">P105</strain>
    </source>
</reference>
<evidence type="ECO:0000256" key="1">
    <source>
        <dbReference type="SAM" id="SignalP"/>
    </source>
</evidence>
<accession>A0A7S7NRZ2</accession>
<dbReference type="KEGG" id="pfer:IRI77_01250"/>
<evidence type="ECO:0000313" key="3">
    <source>
        <dbReference type="Proteomes" id="UP000593892"/>
    </source>
</evidence>
<keyword evidence="1" id="KW-0732">Signal</keyword>
<evidence type="ECO:0000313" key="2">
    <source>
        <dbReference type="EMBL" id="QOY88616.1"/>
    </source>
</evidence>
<protein>
    <recommendedName>
        <fullName evidence="4">Outer membrane protein beta-barrel domain-containing protein</fullName>
    </recommendedName>
</protein>
<dbReference type="AlphaFoldDB" id="A0A7S7NRZ2"/>
<feature type="signal peptide" evidence="1">
    <location>
        <begin position="1"/>
        <end position="19"/>
    </location>
</feature>
<evidence type="ECO:0008006" key="4">
    <source>
        <dbReference type="Google" id="ProtNLM"/>
    </source>
</evidence>